<feature type="region of interest" description="Disordered" evidence="1">
    <location>
        <begin position="186"/>
        <end position="305"/>
    </location>
</feature>
<evidence type="ECO:0000256" key="1">
    <source>
        <dbReference type="SAM" id="MobiDB-lite"/>
    </source>
</evidence>
<protein>
    <submittedName>
        <fullName evidence="2">Uncharacterized protein</fullName>
    </submittedName>
</protein>
<dbReference type="EMBL" id="JASSZA010000017">
    <property type="protein sequence ID" value="KAK2090039.1"/>
    <property type="molecule type" value="Genomic_DNA"/>
</dbReference>
<accession>A0ABQ9TZU5</accession>
<gene>
    <name evidence="2" type="ORF">P7K49_031295</name>
</gene>
<reference evidence="2 3" key="1">
    <citation type="submission" date="2023-05" db="EMBL/GenBank/DDBJ databases">
        <title>B98-5 Cell Line De Novo Hybrid Assembly: An Optical Mapping Approach.</title>
        <authorList>
            <person name="Kananen K."/>
            <person name="Auerbach J.A."/>
            <person name="Kautto E."/>
            <person name="Blachly J.S."/>
        </authorList>
    </citation>
    <scope>NUCLEOTIDE SEQUENCE [LARGE SCALE GENOMIC DNA]</scope>
    <source>
        <strain evidence="2">B95-8</strain>
        <tissue evidence="2">Cell line</tissue>
    </source>
</reference>
<dbReference type="Proteomes" id="UP001266305">
    <property type="component" value="Unassembled WGS sequence"/>
</dbReference>
<evidence type="ECO:0000313" key="2">
    <source>
        <dbReference type="EMBL" id="KAK2090039.1"/>
    </source>
</evidence>
<comment type="caution">
    <text evidence="2">The sequence shown here is derived from an EMBL/GenBank/DDBJ whole genome shotgun (WGS) entry which is preliminary data.</text>
</comment>
<proteinExistence type="predicted"/>
<name>A0ABQ9TZU5_SAGOE</name>
<sequence length="305" mass="31598">MVAQTSPGPVPRGPHPAACSAWRRSFTASCQQSQPPAPTGVRARAAFRKPGCISPAEAEQGATLQWSGHATRGAQWGLGLWSRASHLGGSDRCRWSPGSCSAGLGGPMQHEAARQVRAPWRPGEPEPCAALGQGWGLGRLGTPHSPPGQSSPGEGCAVQSLSAGSPRRAGGSLFWWDPGPARSASRFHGSLRRAPMSESRTDGLPRRRTLRALGLGRGRRSPRVRRPQLTRGLQSAPRAPRPPRPRLRGRSCSALDSPRPCASARPAAPPGAMVAGPCAGAAPSAALHGAAPARPPGAARSRGAL</sequence>
<evidence type="ECO:0000313" key="3">
    <source>
        <dbReference type="Proteomes" id="UP001266305"/>
    </source>
</evidence>
<feature type="compositionally biased region" description="Basic residues" evidence="1">
    <location>
        <begin position="217"/>
        <end position="228"/>
    </location>
</feature>
<feature type="compositionally biased region" description="Low complexity" evidence="1">
    <location>
        <begin position="257"/>
        <end position="305"/>
    </location>
</feature>
<feature type="region of interest" description="Disordered" evidence="1">
    <location>
        <begin position="123"/>
        <end position="164"/>
    </location>
</feature>
<organism evidence="2 3">
    <name type="scientific">Saguinus oedipus</name>
    <name type="common">Cotton-top tamarin</name>
    <name type="synonym">Oedipomidas oedipus</name>
    <dbReference type="NCBI Taxonomy" id="9490"/>
    <lineage>
        <taxon>Eukaryota</taxon>
        <taxon>Metazoa</taxon>
        <taxon>Chordata</taxon>
        <taxon>Craniata</taxon>
        <taxon>Vertebrata</taxon>
        <taxon>Euteleostomi</taxon>
        <taxon>Mammalia</taxon>
        <taxon>Eutheria</taxon>
        <taxon>Euarchontoglires</taxon>
        <taxon>Primates</taxon>
        <taxon>Haplorrhini</taxon>
        <taxon>Platyrrhini</taxon>
        <taxon>Cebidae</taxon>
        <taxon>Callitrichinae</taxon>
        <taxon>Saguinus</taxon>
    </lineage>
</organism>
<keyword evidence="3" id="KW-1185">Reference proteome</keyword>